<evidence type="ECO:0000313" key="4">
    <source>
        <dbReference type="EMBL" id="KXS97312.1"/>
    </source>
</evidence>
<dbReference type="STRING" id="321146.A0A139H4H6"/>
<evidence type="ECO:0000256" key="1">
    <source>
        <dbReference type="SAM" id="MobiDB-lite"/>
    </source>
</evidence>
<evidence type="ECO:0000259" key="3">
    <source>
        <dbReference type="Pfam" id="PF24244"/>
    </source>
</evidence>
<dbReference type="GO" id="GO:0031011">
    <property type="term" value="C:Ino80 complex"/>
    <property type="evidence" value="ECO:0007669"/>
    <property type="project" value="InterPro"/>
</dbReference>
<feature type="compositionally biased region" description="Basic and acidic residues" evidence="1">
    <location>
        <begin position="293"/>
        <end position="303"/>
    </location>
</feature>
<feature type="region of interest" description="Disordered" evidence="1">
    <location>
        <begin position="1"/>
        <end position="25"/>
    </location>
</feature>
<name>A0A139H4H6_9PEZI</name>
<feature type="compositionally biased region" description="Polar residues" evidence="1">
    <location>
        <begin position="1"/>
        <end position="16"/>
    </location>
</feature>
<comment type="caution">
    <text evidence="4">The sequence shown here is derived from an EMBL/GenBank/DDBJ whole genome shotgun (WGS) entry which is preliminary data.</text>
</comment>
<dbReference type="InterPro" id="IPR032742">
    <property type="entry name" value="Iec3_N"/>
</dbReference>
<gene>
    <name evidence="4" type="ORF">AC578_10744</name>
</gene>
<evidence type="ECO:0000313" key="5">
    <source>
        <dbReference type="Proteomes" id="UP000070133"/>
    </source>
</evidence>
<organism evidence="4 5">
    <name type="scientific">Pseudocercospora eumusae</name>
    <dbReference type="NCBI Taxonomy" id="321146"/>
    <lineage>
        <taxon>Eukaryota</taxon>
        <taxon>Fungi</taxon>
        <taxon>Dikarya</taxon>
        <taxon>Ascomycota</taxon>
        <taxon>Pezizomycotina</taxon>
        <taxon>Dothideomycetes</taxon>
        <taxon>Dothideomycetidae</taxon>
        <taxon>Mycosphaerellales</taxon>
        <taxon>Mycosphaerellaceae</taxon>
        <taxon>Pseudocercospora</taxon>
    </lineage>
</organism>
<proteinExistence type="predicted"/>
<sequence length="376" mass="41374">MSDSESPAQAHATTGGKSLATAERPRYKSWRKKYRKMKHKFDGVLEENKTLFKEEQKLEGIARRLRESLDGLLDLLLDLNQSPALPPNLRFNITLPEEHTAVASIPNIVPSDVSPEGANQLLLDYNLAVQRGHIPQLDLHVIRQQIDKKLAAQLTSTFDFLENDIPHPRLPEDGTLPLELQGAEPPGYLTSEQEDSYLLRLDARLGDPVSYTKMDEKDKEGEASLHKHWADLTPREVERQIELLNPQSQHNWLARHAKQTGHADIDDNESLASHDTKPTSGRGGGKRNLAKQVGDRAVGRAREGASPSAASMAEDDDLAFVDDHPQIAGKKRGRADPDGTYRVKGGKGGASAKGKRKRGGDETPTGSGKKAKVDAD</sequence>
<protein>
    <recommendedName>
        <fullName evidence="6">IEC3 subunit of the Ino80 complex, chromatin re-modelling-domain-containing protein</fullName>
    </recommendedName>
</protein>
<dbReference type="InterPro" id="IPR055449">
    <property type="entry name" value="Iec3-like_M"/>
</dbReference>
<dbReference type="AlphaFoldDB" id="A0A139H4H6"/>
<dbReference type="Pfam" id="PF14612">
    <property type="entry name" value="Ino80_Iec3"/>
    <property type="match status" value="1"/>
</dbReference>
<evidence type="ECO:0000259" key="2">
    <source>
        <dbReference type="Pfam" id="PF14612"/>
    </source>
</evidence>
<reference evidence="4 5" key="1">
    <citation type="submission" date="2015-07" db="EMBL/GenBank/DDBJ databases">
        <title>Comparative genomics of the Sigatoka disease complex on banana suggests a link between parallel evolutionary changes in Pseudocercospora fijiensis and Pseudocercospora eumusae and increased virulence on the banana host.</title>
        <authorList>
            <person name="Chang T.-C."/>
            <person name="Salvucci A."/>
            <person name="Crous P.W."/>
            <person name="Stergiopoulos I."/>
        </authorList>
    </citation>
    <scope>NUCLEOTIDE SEQUENCE [LARGE SCALE GENOMIC DNA]</scope>
    <source>
        <strain evidence="4 5">CBS 114824</strain>
    </source>
</reference>
<feature type="domain" description="INO80 complex subunit 3 N-terminal" evidence="2">
    <location>
        <begin position="28"/>
        <end position="97"/>
    </location>
</feature>
<dbReference type="Pfam" id="PF24244">
    <property type="entry name" value="Iec3-like_M"/>
    <property type="match status" value="1"/>
</dbReference>
<dbReference type="OrthoDB" id="4095124at2759"/>
<dbReference type="GO" id="GO:0006338">
    <property type="term" value="P:chromatin remodeling"/>
    <property type="evidence" value="ECO:0007669"/>
    <property type="project" value="InterPro"/>
</dbReference>
<keyword evidence="5" id="KW-1185">Reference proteome</keyword>
<evidence type="ECO:0008006" key="6">
    <source>
        <dbReference type="Google" id="ProtNLM"/>
    </source>
</evidence>
<accession>A0A139H4H6</accession>
<dbReference type="Proteomes" id="UP000070133">
    <property type="component" value="Unassembled WGS sequence"/>
</dbReference>
<feature type="domain" description="INO80 complex subunit 3-like middle region" evidence="3">
    <location>
        <begin position="160"/>
        <end position="259"/>
    </location>
</feature>
<dbReference type="EMBL" id="LFZN01000146">
    <property type="protein sequence ID" value="KXS97312.1"/>
    <property type="molecule type" value="Genomic_DNA"/>
</dbReference>
<feature type="region of interest" description="Disordered" evidence="1">
    <location>
        <begin position="256"/>
        <end position="376"/>
    </location>
</feature>